<name>A0A834EIY3_9CHIR</name>
<dbReference type="Proteomes" id="UP000664940">
    <property type="component" value="Unassembled WGS sequence"/>
</dbReference>
<comment type="similarity">
    <text evidence="1">Belongs to the FAM227 family.</text>
</comment>
<proteinExistence type="inferred from homology"/>
<feature type="region of interest" description="Disordered" evidence="2">
    <location>
        <begin position="605"/>
        <end position="635"/>
    </location>
</feature>
<feature type="compositionally biased region" description="Low complexity" evidence="2">
    <location>
        <begin position="605"/>
        <end position="619"/>
    </location>
</feature>
<organism evidence="3 4">
    <name type="scientific">Phyllostomus discolor</name>
    <name type="common">pale spear-nosed bat</name>
    <dbReference type="NCBI Taxonomy" id="89673"/>
    <lineage>
        <taxon>Eukaryota</taxon>
        <taxon>Metazoa</taxon>
        <taxon>Chordata</taxon>
        <taxon>Craniata</taxon>
        <taxon>Vertebrata</taxon>
        <taxon>Euteleostomi</taxon>
        <taxon>Mammalia</taxon>
        <taxon>Eutheria</taxon>
        <taxon>Laurasiatheria</taxon>
        <taxon>Chiroptera</taxon>
        <taxon>Yangochiroptera</taxon>
        <taxon>Phyllostomidae</taxon>
        <taxon>Phyllostominae</taxon>
        <taxon>Phyllostomus</taxon>
    </lineage>
</organism>
<evidence type="ECO:0000256" key="2">
    <source>
        <dbReference type="SAM" id="MobiDB-lite"/>
    </source>
</evidence>
<feature type="region of interest" description="Disordered" evidence="2">
    <location>
        <begin position="80"/>
        <end position="115"/>
    </location>
</feature>
<dbReference type="EMBL" id="JABVXQ010000003">
    <property type="protein sequence ID" value="KAF6118609.1"/>
    <property type="molecule type" value="Genomic_DNA"/>
</dbReference>
<feature type="compositionally biased region" description="Polar residues" evidence="2">
    <location>
        <begin position="620"/>
        <end position="635"/>
    </location>
</feature>
<dbReference type="PANTHER" id="PTHR33560:SF1">
    <property type="entry name" value="PROTEIN FAM227A"/>
    <property type="match status" value="1"/>
</dbReference>
<dbReference type="InterPro" id="IPR029417">
    <property type="entry name" value="FAM227"/>
</dbReference>
<feature type="compositionally biased region" description="Basic and acidic residues" evidence="2">
    <location>
        <begin position="347"/>
        <end position="358"/>
    </location>
</feature>
<dbReference type="Pfam" id="PF14922">
    <property type="entry name" value="FWWh"/>
    <property type="match status" value="1"/>
</dbReference>
<sequence>MEIINITAMPVVPVAEPLTVSLTSGHAMPSTARKSLGGSLPSCLIGSIHQVNQKMAEIDLSRQLLDSSLAIERFEMEKKALREQSHSGSEDRDTSQRKPQAPCGPESRSVKSSTIKRKTADKNLLAELYQCTQFDVSRPNELPNGVGFCDMVDNVVQSERSTLSGKSFCSQRELEKYLSSPSLRAIWLDSFWWIFHERFQPNREVQNKLFDRIAQHYASLLFHGSRSHYEEAVLKRLPSLLSKGLYTSFCCCFPQSWFNSHEFKSDVCNTMSLWIAGIYPCSQSYDSWDYSKLDPERFLREELMLHRRRWIKRRERSLLTSKTSSFQKTAQSKKVPGLQSTSAISNSEKDSVSKKTSEDTSVVQNTMKEPLGQTRVSRKATRQVIRISEARLYETLRPKESHPACKNPELTSSLFNIYGKSPLIVYFLLNYVTLRHSGQDVLITRKEKSKSIPYPFLHGVSTNPQGGFSLTVKATESSLTYADVISMTLCNMEKRKDALRQLSLLYWSEWTYFDEYLRDLQDTFRRELKDVDHREAEKKKANHRFIQPSPLNEGLKKKSRGSIQRETAFLLRKEKAERERQELNYPCILLPSSSLDDLSSLEIESSSSMSDISDFSEGSQGTETLSDNCSPGSSS</sequence>
<feature type="compositionally biased region" description="Basic and acidic residues" evidence="2">
    <location>
        <begin position="80"/>
        <end position="96"/>
    </location>
</feature>
<evidence type="ECO:0000256" key="1">
    <source>
        <dbReference type="ARBA" id="ARBA00008666"/>
    </source>
</evidence>
<evidence type="ECO:0000313" key="4">
    <source>
        <dbReference type="Proteomes" id="UP000664940"/>
    </source>
</evidence>
<gene>
    <name evidence="3" type="ORF">HJG60_004850</name>
</gene>
<comment type="caution">
    <text evidence="3">The sequence shown here is derived from an EMBL/GenBank/DDBJ whole genome shotgun (WGS) entry which is preliminary data.</text>
</comment>
<dbReference type="PANTHER" id="PTHR33560">
    <property type="entry name" value="PROTEIN FAM227B"/>
    <property type="match status" value="1"/>
</dbReference>
<accession>A0A834EIY3</accession>
<dbReference type="AlphaFoldDB" id="A0A834EIY3"/>
<feature type="compositionally biased region" description="Polar residues" evidence="2">
    <location>
        <begin position="322"/>
        <end position="346"/>
    </location>
</feature>
<evidence type="ECO:0000313" key="3">
    <source>
        <dbReference type="EMBL" id="KAF6118609.1"/>
    </source>
</evidence>
<feature type="region of interest" description="Disordered" evidence="2">
    <location>
        <begin position="322"/>
        <end position="366"/>
    </location>
</feature>
<reference evidence="3 4" key="1">
    <citation type="journal article" date="2020" name="Nature">
        <title>Six reference-quality genomes reveal evolution of bat adaptations.</title>
        <authorList>
            <person name="Jebb D."/>
            <person name="Huang Z."/>
            <person name="Pippel M."/>
            <person name="Hughes G.M."/>
            <person name="Lavrichenko K."/>
            <person name="Devanna P."/>
            <person name="Winkler S."/>
            <person name="Jermiin L.S."/>
            <person name="Skirmuntt E.C."/>
            <person name="Katzourakis A."/>
            <person name="Burkitt-Gray L."/>
            <person name="Ray D.A."/>
            <person name="Sullivan K.A.M."/>
            <person name="Roscito J.G."/>
            <person name="Kirilenko B.M."/>
            <person name="Davalos L.M."/>
            <person name="Corthals A.P."/>
            <person name="Power M.L."/>
            <person name="Jones G."/>
            <person name="Ransome R.D."/>
            <person name="Dechmann D.K.N."/>
            <person name="Locatelli A.G."/>
            <person name="Puechmaille S.J."/>
            <person name="Fedrigo O."/>
            <person name="Jarvis E.D."/>
            <person name="Hiller M."/>
            <person name="Vernes S.C."/>
            <person name="Myers E.W."/>
            <person name="Teeling E.C."/>
        </authorList>
    </citation>
    <scope>NUCLEOTIDE SEQUENCE [LARGE SCALE GENOMIC DNA]</scope>
    <source>
        <strain evidence="3">Bat1K_MPI-CBG_1</strain>
    </source>
</reference>
<protein>
    <submittedName>
        <fullName evidence="3">Family with sequence similarity 227 member A</fullName>
    </submittedName>
</protein>